<evidence type="ECO:0000256" key="1">
    <source>
        <dbReference type="SAM" id="MobiDB-lite"/>
    </source>
</evidence>
<evidence type="ECO:0000313" key="3">
    <source>
        <dbReference type="Proteomes" id="UP000799324"/>
    </source>
</evidence>
<feature type="region of interest" description="Disordered" evidence="1">
    <location>
        <begin position="1"/>
        <end position="128"/>
    </location>
</feature>
<name>A0A6A6SPB2_9PLEO</name>
<feature type="compositionally biased region" description="Polar residues" evidence="1">
    <location>
        <begin position="1"/>
        <end position="27"/>
    </location>
</feature>
<dbReference type="AlphaFoldDB" id="A0A6A6SPB2"/>
<accession>A0A6A6SPB2</accession>
<proteinExistence type="predicted"/>
<protein>
    <submittedName>
        <fullName evidence="2">Uncharacterized protein</fullName>
    </submittedName>
</protein>
<reference evidence="2" key="1">
    <citation type="journal article" date="2020" name="Stud. Mycol.">
        <title>101 Dothideomycetes genomes: a test case for predicting lifestyles and emergence of pathogens.</title>
        <authorList>
            <person name="Haridas S."/>
            <person name="Albert R."/>
            <person name="Binder M."/>
            <person name="Bloem J."/>
            <person name="Labutti K."/>
            <person name="Salamov A."/>
            <person name="Andreopoulos B."/>
            <person name="Baker S."/>
            <person name="Barry K."/>
            <person name="Bills G."/>
            <person name="Bluhm B."/>
            <person name="Cannon C."/>
            <person name="Castanera R."/>
            <person name="Culley D."/>
            <person name="Daum C."/>
            <person name="Ezra D."/>
            <person name="Gonzalez J."/>
            <person name="Henrissat B."/>
            <person name="Kuo A."/>
            <person name="Liang C."/>
            <person name="Lipzen A."/>
            <person name="Lutzoni F."/>
            <person name="Magnuson J."/>
            <person name="Mondo S."/>
            <person name="Nolan M."/>
            <person name="Ohm R."/>
            <person name="Pangilinan J."/>
            <person name="Park H.-J."/>
            <person name="Ramirez L."/>
            <person name="Alfaro M."/>
            <person name="Sun H."/>
            <person name="Tritt A."/>
            <person name="Yoshinaga Y."/>
            <person name="Zwiers L.-H."/>
            <person name="Turgeon B."/>
            <person name="Goodwin S."/>
            <person name="Spatafora J."/>
            <person name="Crous P."/>
            <person name="Grigoriev I."/>
        </authorList>
    </citation>
    <scope>NUCLEOTIDE SEQUENCE</scope>
    <source>
        <strain evidence="2">CBS 122681</strain>
    </source>
</reference>
<dbReference type="Proteomes" id="UP000799324">
    <property type="component" value="Unassembled WGS sequence"/>
</dbReference>
<sequence length="248" mass="26874">MSSYSNSRLPWANSRATPANQTTTPGTINDAAFPTLGQAATKDTGKSKPVAGNAWKRNSGNLASKLARKTEKKSSLAQTNPFAALNTDSETKETVVELPSDRSDSVVEQQTESGLTPPATPALPPSPQYASFADSVRFEATEPEDISKSSGRVVVGSKGKYLSAREYLNIVTPFDPEPALVMSSKSATFGFNFSNRMMQGEYDTFVGRLKHFHAQPARLAPLSGAEELSFARKNQRADYARFWGDLEV</sequence>
<feature type="compositionally biased region" description="Pro residues" evidence="1">
    <location>
        <begin position="118"/>
        <end position="127"/>
    </location>
</feature>
<evidence type="ECO:0000313" key="2">
    <source>
        <dbReference type="EMBL" id="KAF2649529.1"/>
    </source>
</evidence>
<dbReference type="EMBL" id="MU004488">
    <property type="protein sequence ID" value="KAF2649529.1"/>
    <property type="molecule type" value="Genomic_DNA"/>
</dbReference>
<gene>
    <name evidence="2" type="ORF">K491DRAFT_683762</name>
</gene>
<organism evidence="2 3">
    <name type="scientific">Lophiostoma macrostomum CBS 122681</name>
    <dbReference type="NCBI Taxonomy" id="1314788"/>
    <lineage>
        <taxon>Eukaryota</taxon>
        <taxon>Fungi</taxon>
        <taxon>Dikarya</taxon>
        <taxon>Ascomycota</taxon>
        <taxon>Pezizomycotina</taxon>
        <taxon>Dothideomycetes</taxon>
        <taxon>Pleosporomycetidae</taxon>
        <taxon>Pleosporales</taxon>
        <taxon>Lophiostomataceae</taxon>
        <taxon>Lophiostoma</taxon>
    </lineage>
</organism>
<keyword evidence="3" id="KW-1185">Reference proteome</keyword>
<feature type="compositionally biased region" description="Basic and acidic residues" evidence="1">
    <location>
        <begin position="89"/>
        <end position="105"/>
    </location>
</feature>